<protein>
    <recommendedName>
        <fullName evidence="4 5">Molybdenum cofactor biosynthesis protein B</fullName>
    </recommendedName>
</protein>
<dbReference type="PIRSF" id="PIRSF006443">
    <property type="entry name" value="MoaB"/>
    <property type="match status" value="1"/>
</dbReference>
<comment type="function">
    <text evidence="1 5">May be involved in the biosynthesis of molybdopterin.</text>
</comment>
<feature type="domain" description="MoaB/Mog" evidence="6">
    <location>
        <begin position="18"/>
        <end position="162"/>
    </location>
</feature>
<dbReference type="FunFam" id="3.40.980.10:FF:000006">
    <property type="entry name" value="Molybdenum cofactor biosynthesis protein B"/>
    <property type="match status" value="1"/>
</dbReference>
<dbReference type="UniPathway" id="UPA00344"/>
<proteinExistence type="inferred from homology"/>
<evidence type="ECO:0000259" key="6">
    <source>
        <dbReference type="SMART" id="SM00852"/>
    </source>
</evidence>
<accession>A0A1V1P9D9</accession>
<organism evidence="7 8">
    <name type="scientific">Candidatus Magnetoglobus multicellularis str. Araruama</name>
    <dbReference type="NCBI Taxonomy" id="890399"/>
    <lineage>
        <taxon>Bacteria</taxon>
        <taxon>Pseudomonadati</taxon>
        <taxon>Thermodesulfobacteriota</taxon>
        <taxon>Desulfobacteria</taxon>
        <taxon>Desulfobacterales</taxon>
        <taxon>Desulfobacteraceae</taxon>
        <taxon>Candidatus Magnetoglobus</taxon>
    </lineage>
</organism>
<dbReference type="NCBIfam" id="TIGR00177">
    <property type="entry name" value="molyb_syn"/>
    <property type="match status" value="1"/>
</dbReference>
<dbReference type="CDD" id="cd00886">
    <property type="entry name" value="MogA_MoaB"/>
    <property type="match status" value="1"/>
</dbReference>
<dbReference type="GO" id="GO:0005829">
    <property type="term" value="C:cytosol"/>
    <property type="evidence" value="ECO:0007669"/>
    <property type="project" value="TreeGrafter"/>
</dbReference>
<evidence type="ECO:0000256" key="5">
    <source>
        <dbReference type="PIRNR" id="PIRNR006443"/>
    </source>
</evidence>
<dbReference type="GO" id="GO:0006777">
    <property type="term" value="P:Mo-molybdopterin cofactor biosynthetic process"/>
    <property type="evidence" value="ECO:0007669"/>
    <property type="project" value="UniProtKB-UniRule"/>
</dbReference>
<comment type="similarity">
    <text evidence="3 5">Belongs to the MoaB/Mog family.</text>
</comment>
<dbReference type="InterPro" id="IPR036425">
    <property type="entry name" value="MoaB/Mog-like_dom_sf"/>
</dbReference>
<dbReference type="InterPro" id="IPR001453">
    <property type="entry name" value="MoaB/Mog_dom"/>
</dbReference>
<dbReference type="PANTHER" id="PTHR43232">
    <property type="entry name" value="MOLYBDENUM COFACTOR BIOSYNTHESIS PROTEIN B"/>
    <property type="match status" value="1"/>
</dbReference>
<keyword evidence="5" id="KW-0501">Molybdenum cofactor biosynthesis</keyword>
<evidence type="ECO:0000256" key="2">
    <source>
        <dbReference type="ARBA" id="ARBA00005046"/>
    </source>
</evidence>
<dbReference type="PANTHER" id="PTHR43232:SF2">
    <property type="entry name" value="MOLYBDENUM COFACTOR BIOSYNTHESIS PROTEIN B"/>
    <property type="match status" value="1"/>
</dbReference>
<sequence length="181" mass="19938">MKRPKHHHGNAPQQIGIAILTVSTSRTMDTDKSGHWIIQRARKEGYRLETHIIIPDNLELIRKTVLDLCNQSQVNVILMTGGTGLSPNDLTIEAVTPLFTKSIPAFAAIFSYLSFEQIDSAAILSRATAGCIEDTVVFCMPGSIDAVKLACKELIFGELNHICHHVFEKKEQVVKGISGDE</sequence>
<dbReference type="Pfam" id="PF00994">
    <property type="entry name" value="MoCF_biosynth"/>
    <property type="match status" value="1"/>
</dbReference>
<comment type="caution">
    <text evidence="7">The sequence shown here is derived from an EMBL/GenBank/DDBJ whole genome shotgun (WGS) entry which is preliminary data.</text>
</comment>
<dbReference type="SUPFAM" id="SSF53218">
    <property type="entry name" value="Molybdenum cofactor biosynthesis proteins"/>
    <property type="match status" value="1"/>
</dbReference>
<dbReference type="SMART" id="SM00852">
    <property type="entry name" value="MoCF_biosynth"/>
    <property type="match status" value="1"/>
</dbReference>
<gene>
    <name evidence="7" type="ORF">OMM_02502</name>
</gene>
<evidence type="ECO:0000313" key="8">
    <source>
        <dbReference type="Proteomes" id="UP000189670"/>
    </source>
</evidence>
<evidence type="ECO:0000256" key="4">
    <source>
        <dbReference type="ARBA" id="ARBA00015262"/>
    </source>
</evidence>
<dbReference type="Proteomes" id="UP000189670">
    <property type="component" value="Unassembled WGS sequence"/>
</dbReference>
<evidence type="ECO:0000313" key="7">
    <source>
        <dbReference type="EMBL" id="ETR71408.1"/>
    </source>
</evidence>
<dbReference type="InterPro" id="IPR012245">
    <property type="entry name" value="MoaB"/>
</dbReference>
<dbReference type="EMBL" id="ATBP01000272">
    <property type="protein sequence ID" value="ETR71408.1"/>
    <property type="molecule type" value="Genomic_DNA"/>
</dbReference>
<dbReference type="Gene3D" id="3.40.980.10">
    <property type="entry name" value="MoaB/Mog-like domain"/>
    <property type="match status" value="1"/>
</dbReference>
<evidence type="ECO:0000256" key="3">
    <source>
        <dbReference type="ARBA" id="ARBA00006112"/>
    </source>
</evidence>
<reference evidence="8" key="1">
    <citation type="submission" date="2012-11" db="EMBL/GenBank/DDBJ databases">
        <authorList>
            <person name="Lucero-Rivera Y.E."/>
            <person name="Tovar-Ramirez D."/>
        </authorList>
    </citation>
    <scope>NUCLEOTIDE SEQUENCE [LARGE SCALE GENOMIC DNA]</scope>
    <source>
        <strain evidence="8">Araruama</strain>
    </source>
</reference>
<name>A0A1V1P9D9_9BACT</name>
<dbReference type="AlphaFoldDB" id="A0A1V1P9D9"/>
<comment type="pathway">
    <text evidence="2 5">Cofactor biosynthesis; molybdopterin biosynthesis.</text>
</comment>
<evidence type="ECO:0000256" key="1">
    <source>
        <dbReference type="ARBA" id="ARBA00003487"/>
    </source>
</evidence>